<dbReference type="InterPro" id="IPR008928">
    <property type="entry name" value="6-hairpin_glycosidase_sf"/>
</dbReference>
<accession>A0ABY9RUN0</accession>
<feature type="domain" description="GH15-like" evidence="2">
    <location>
        <begin position="382"/>
        <end position="704"/>
    </location>
</feature>
<proteinExistence type="predicted"/>
<reference evidence="3 4" key="1">
    <citation type="submission" date="2023-09" db="EMBL/GenBank/DDBJ databases">
        <title>Complete genome of Streptomyces roseicoloratus T14.</title>
        <authorList>
            <person name="Bashizi T."/>
            <person name="Kim M.-J."/>
            <person name="Lee G."/>
            <person name="Tagele S.B."/>
            <person name="Shin J.-H."/>
        </authorList>
    </citation>
    <scope>NUCLEOTIDE SEQUENCE [LARGE SCALE GENOMIC DNA]</scope>
    <source>
        <strain evidence="3 4">T14</strain>
    </source>
</reference>
<dbReference type="Gene3D" id="1.50.10.10">
    <property type="match status" value="1"/>
</dbReference>
<feature type="compositionally biased region" description="Gly residues" evidence="1">
    <location>
        <begin position="363"/>
        <end position="376"/>
    </location>
</feature>
<feature type="domain" description="GH15-like" evidence="2">
    <location>
        <begin position="273"/>
        <end position="349"/>
    </location>
</feature>
<evidence type="ECO:0000256" key="1">
    <source>
        <dbReference type="SAM" id="MobiDB-lite"/>
    </source>
</evidence>
<feature type="compositionally biased region" description="Low complexity" evidence="1">
    <location>
        <begin position="69"/>
        <end position="101"/>
    </location>
</feature>
<evidence type="ECO:0000313" key="3">
    <source>
        <dbReference type="EMBL" id="WMX45647.1"/>
    </source>
</evidence>
<dbReference type="RefSeq" id="WP_309548585.1">
    <property type="nucleotide sequence ID" value="NZ_CP133762.1"/>
</dbReference>
<evidence type="ECO:0000313" key="4">
    <source>
        <dbReference type="Proteomes" id="UP001250858"/>
    </source>
</evidence>
<evidence type="ECO:0000259" key="2">
    <source>
        <dbReference type="Pfam" id="PF00723"/>
    </source>
</evidence>
<keyword evidence="4" id="KW-1185">Reference proteome</keyword>
<feature type="region of interest" description="Disordered" evidence="1">
    <location>
        <begin position="721"/>
        <end position="744"/>
    </location>
</feature>
<keyword evidence="3" id="KW-0378">Hydrolase</keyword>
<gene>
    <name evidence="3" type="ORF">RGF97_13360</name>
</gene>
<dbReference type="InterPro" id="IPR012341">
    <property type="entry name" value="6hp_glycosidase-like_sf"/>
</dbReference>
<feature type="region of interest" description="Disordered" evidence="1">
    <location>
        <begin position="358"/>
        <end position="377"/>
    </location>
</feature>
<dbReference type="EMBL" id="CP133762">
    <property type="protein sequence ID" value="WMX45647.1"/>
    <property type="molecule type" value="Genomic_DNA"/>
</dbReference>
<protein>
    <submittedName>
        <fullName evidence="3">Glycoside hydrolase family 15 protein</fullName>
    </submittedName>
</protein>
<dbReference type="SUPFAM" id="SSF48208">
    <property type="entry name" value="Six-hairpin glycosidases"/>
    <property type="match status" value="1"/>
</dbReference>
<organism evidence="3 4">
    <name type="scientific">Streptomyces roseicoloratus</name>
    <dbReference type="NCBI Taxonomy" id="2508722"/>
    <lineage>
        <taxon>Bacteria</taxon>
        <taxon>Bacillati</taxon>
        <taxon>Actinomycetota</taxon>
        <taxon>Actinomycetes</taxon>
        <taxon>Kitasatosporales</taxon>
        <taxon>Streptomycetaceae</taxon>
        <taxon>Streptomyces</taxon>
    </lineage>
</organism>
<feature type="compositionally biased region" description="Polar residues" evidence="1">
    <location>
        <begin position="735"/>
        <end position="744"/>
    </location>
</feature>
<sequence length="744" mass="79443">MKRYPLIADHGLVGDLQTCALISDEGVVDWFAAPRFDSPGIFSALLDHDRGGYFRLSLDALDDAETGGAPPAKKPTASTASAAPTASTASTASTVTTASTAPTASTVTTKQLYYPDTALLVTRFMAPDGVGELIDWMPPDRTGRATDRHTILRVLRCTRGTVTFSMECRPRFGFADNPHETHVDGRTATFRAPGLAAYLQSNIPMEQDGPYDVRGRLTLREGDVAGAAFTVDGPEAEPPPLPMPGEVETALWDAVDFWQGWVRTARYRGRWPDMVHRSAITLKLLTYLPTGAPIAAATLGLPELVGGERNWDYRYTWIRDGSLAVRALLDLGFVDEAAAFTGWLTERVTERASARGAVTITGPGTGDVTGGDGTGPNGTRPLQIMYRVDGDPWLPEEILTGFEGYRGSSPVRVGNAAADQLQLDIYGEALYALAQGRARGSGPGAGAGPGVSPGVGAGAGAGVGSAGTNARPGPGAGLWTGLDTQPTHEGWQAVSALLDWLAKSWDGPDEGIWETRGGRQDFTFSRVMSWVAFDRGLRLAEEFGRPAALETWRAARDEIYAQVMHRGWNERRRALVQYYGGEVLDAALLLIPRSGLLSPTDPVWLSTLDAIERNLVHDSLVHRYDPGASPDGLRGAEGTFSLCTFLYVDALARAGRVRQARFTFEKMLTYANHVGLFAEEIGPSGEQLGNFPQAFTHLSLIMAATTLDEVLDGLSGAGGLTRLDRPGSQGAHPAGTTTWGAGGS</sequence>
<dbReference type="PANTHER" id="PTHR31616">
    <property type="entry name" value="TREHALASE"/>
    <property type="match status" value="1"/>
</dbReference>
<dbReference type="GO" id="GO:0016787">
    <property type="term" value="F:hydrolase activity"/>
    <property type="evidence" value="ECO:0007669"/>
    <property type="project" value="UniProtKB-KW"/>
</dbReference>
<name>A0ABY9RUN0_9ACTN</name>
<feature type="region of interest" description="Disordered" evidence="1">
    <location>
        <begin position="65"/>
        <end position="101"/>
    </location>
</feature>
<dbReference type="PANTHER" id="PTHR31616:SF0">
    <property type="entry name" value="GLUCAN 1,4-ALPHA-GLUCOSIDASE"/>
    <property type="match status" value="1"/>
</dbReference>
<dbReference type="Proteomes" id="UP001250858">
    <property type="component" value="Chromosome"/>
</dbReference>
<dbReference type="Pfam" id="PF00723">
    <property type="entry name" value="Glyco_hydro_15"/>
    <property type="match status" value="2"/>
</dbReference>
<dbReference type="InterPro" id="IPR011613">
    <property type="entry name" value="GH15-like"/>
</dbReference>